<evidence type="ECO:0000313" key="2">
    <source>
        <dbReference type="EMBL" id="RXK39882.1"/>
    </source>
</evidence>
<feature type="compositionally biased region" description="Basic residues" evidence="1">
    <location>
        <begin position="129"/>
        <end position="139"/>
    </location>
</feature>
<reference evidence="2 3" key="1">
    <citation type="submission" date="2016-06" db="EMBL/GenBank/DDBJ databases">
        <title>Evolution of pathogenesis and genome organization in the Tremellales.</title>
        <authorList>
            <person name="Cuomo C."/>
            <person name="Litvintseva A."/>
            <person name="Heitman J."/>
            <person name="Chen Y."/>
            <person name="Sun S."/>
            <person name="Springer D."/>
            <person name="Dromer F."/>
            <person name="Young S."/>
            <person name="Zeng Q."/>
            <person name="Chapman S."/>
            <person name="Gujja S."/>
            <person name="Saif S."/>
            <person name="Birren B."/>
        </authorList>
    </citation>
    <scope>NUCLEOTIDE SEQUENCE [LARGE SCALE GENOMIC DNA]</scope>
    <source>
        <strain evidence="2 3">ATCC 28783</strain>
    </source>
</reference>
<protein>
    <submittedName>
        <fullName evidence="2">Uncharacterized protein</fullName>
    </submittedName>
</protein>
<name>A0A4Q1BQ19_TREME</name>
<sequence length="139" mass="13759">MSNEQIPFEGGRFPGGQGGEDRPIHLGPGPVQTSGQGDQGDDQDGILNDNGANGGRREPGEGGVFGDGTGVLGHGGQGGIQPGGGGVLGHGGQEGIQPGGPEIPVKGGPFGGFPGPQGGEIPPGQGEGHHHHHHHHEHD</sequence>
<feature type="compositionally biased region" description="Gly residues" evidence="1">
    <location>
        <begin position="61"/>
        <end position="98"/>
    </location>
</feature>
<accession>A0A4Q1BQ19</accession>
<evidence type="ECO:0000256" key="1">
    <source>
        <dbReference type="SAM" id="MobiDB-lite"/>
    </source>
</evidence>
<dbReference type="EMBL" id="SDIL01000025">
    <property type="protein sequence ID" value="RXK39882.1"/>
    <property type="molecule type" value="Genomic_DNA"/>
</dbReference>
<feature type="region of interest" description="Disordered" evidence="1">
    <location>
        <begin position="1"/>
        <end position="139"/>
    </location>
</feature>
<dbReference type="Proteomes" id="UP000289152">
    <property type="component" value="Unassembled WGS sequence"/>
</dbReference>
<organism evidence="2 3">
    <name type="scientific">Tremella mesenterica</name>
    <name type="common">Jelly fungus</name>
    <dbReference type="NCBI Taxonomy" id="5217"/>
    <lineage>
        <taxon>Eukaryota</taxon>
        <taxon>Fungi</taxon>
        <taxon>Dikarya</taxon>
        <taxon>Basidiomycota</taxon>
        <taxon>Agaricomycotina</taxon>
        <taxon>Tremellomycetes</taxon>
        <taxon>Tremellales</taxon>
        <taxon>Tremellaceae</taxon>
        <taxon>Tremella</taxon>
    </lineage>
</organism>
<dbReference type="InParanoid" id="A0A4Q1BQ19"/>
<comment type="caution">
    <text evidence="2">The sequence shown here is derived from an EMBL/GenBank/DDBJ whole genome shotgun (WGS) entry which is preliminary data.</text>
</comment>
<dbReference type="AlphaFoldDB" id="A0A4Q1BQ19"/>
<keyword evidence="3" id="KW-1185">Reference proteome</keyword>
<proteinExistence type="predicted"/>
<gene>
    <name evidence="2" type="ORF">M231_02816</name>
</gene>
<evidence type="ECO:0000313" key="3">
    <source>
        <dbReference type="Proteomes" id="UP000289152"/>
    </source>
</evidence>
<feature type="compositionally biased region" description="Gly residues" evidence="1">
    <location>
        <begin position="108"/>
        <end position="118"/>
    </location>
</feature>